<feature type="signal peptide" evidence="1">
    <location>
        <begin position="1"/>
        <end position="28"/>
    </location>
</feature>
<evidence type="ECO:0008006" key="4">
    <source>
        <dbReference type="Google" id="ProtNLM"/>
    </source>
</evidence>
<accession>A0ABQ4C1A3</accession>
<gene>
    <name evidence="2" type="ORF">Air01nite_26490</name>
</gene>
<comment type="caution">
    <text evidence="2">The sequence shown here is derived from an EMBL/GenBank/DDBJ whole genome shotgun (WGS) entry which is preliminary data.</text>
</comment>
<dbReference type="Proteomes" id="UP000624325">
    <property type="component" value="Unassembled WGS sequence"/>
</dbReference>
<name>A0ABQ4C1A3_9ACTN</name>
<keyword evidence="1" id="KW-0732">Signal</keyword>
<organism evidence="2 3">
    <name type="scientific">Asanoa iriomotensis</name>
    <dbReference type="NCBI Taxonomy" id="234613"/>
    <lineage>
        <taxon>Bacteria</taxon>
        <taxon>Bacillati</taxon>
        <taxon>Actinomycetota</taxon>
        <taxon>Actinomycetes</taxon>
        <taxon>Micromonosporales</taxon>
        <taxon>Micromonosporaceae</taxon>
        <taxon>Asanoa</taxon>
    </lineage>
</organism>
<protein>
    <recommendedName>
        <fullName evidence="4">Secreted protein</fullName>
    </recommendedName>
</protein>
<keyword evidence="3" id="KW-1185">Reference proteome</keyword>
<evidence type="ECO:0000313" key="3">
    <source>
        <dbReference type="Proteomes" id="UP000624325"/>
    </source>
</evidence>
<dbReference type="RefSeq" id="WP_203702400.1">
    <property type="nucleotide sequence ID" value="NZ_BAAALU010000010.1"/>
</dbReference>
<evidence type="ECO:0000313" key="2">
    <source>
        <dbReference type="EMBL" id="GIF56554.1"/>
    </source>
</evidence>
<dbReference type="EMBL" id="BONC01000015">
    <property type="protein sequence ID" value="GIF56554.1"/>
    <property type="molecule type" value="Genomic_DNA"/>
</dbReference>
<reference evidence="2 3" key="1">
    <citation type="submission" date="2021-01" db="EMBL/GenBank/DDBJ databases">
        <title>Whole genome shotgun sequence of Asanoa iriomotensis NBRC 100142.</title>
        <authorList>
            <person name="Komaki H."/>
            <person name="Tamura T."/>
        </authorList>
    </citation>
    <scope>NUCLEOTIDE SEQUENCE [LARGE SCALE GENOMIC DNA]</scope>
    <source>
        <strain evidence="2 3">NBRC 100142</strain>
    </source>
</reference>
<evidence type="ECO:0000256" key="1">
    <source>
        <dbReference type="SAM" id="SignalP"/>
    </source>
</evidence>
<proteinExistence type="predicted"/>
<feature type="chain" id="PRO_5046146829" description="Secreted protein" evidence="1">
    <location>
        <begin position="29"/>
        <end position="160"/>
    </location>
</feature>
<sequence>MRSKVFTAFALTVATVVATIAWAAPAQAAPVSNFNVSGNPNSTVACHATQTIDWGCTEGQIEWHNRTATVYPVIYPSGWRNCTGHLYTEVVFESFAGSKKIHTVTRVAYCVHGWYSEPGFTIGDTNLVGGINRVKITLCNYTTNDGRTCGQNENYSKPAS</sequence>